<evidence type="ECO:0008006" key="2">
    <source>
        <dbReference type="Google" id="ProtNLM"/>
    </source>
</evidence>
<dbReference type="RefSeq" id="WP_062943679.1">
    <property type="nucleotide sequence ID" value="NZ_CP171845.1"/>
</dbReference>
<comment type="caution">
    <text evidence="1">The sequence shown here is derived from an EMBL/GenBank/DDBJ whole genome shotgun (WGS) entry which is preliminary data.</text>
</comment>
<evidence type="ECO:0000313" key="1">
    <source>
        <dbReference type="EMBL" id="KZA98565.1"/>
    </source>
</evidence>
<dbReference type="SUPFAM" id="SSF53756">
    <property type="entry name" value="UDP-Glycosyltransferase/glycogen phosphorylase"/>
    <property type="match status" value="1"/>
</dbReference>
<gene>
    <name evidence="1" type="ORF">A4A59_26460</name>
</gene>
<protein>
    <recommendedName>
        <fullName evidence="2">Glycosyltransferase family 1 protein</fullName>
    </recommendedName>
</protein>
<name>A0A154IDP5_RHILE</name>
<sequence>MPDPVQSSAISPRVLLIPDVPIEKGFGHYSYADVLHFHLRQLGAEVAIVSDTAKHSQFHFEGAERIPYDATESEFKARLLAFQPDVVVFDTFPFWMFDQKKYKTYIEAAYANSLFKPPLVTVIRDIWAWREHVVDQIEEDLHDFAAVLIRGDEKNSRYEDPRLISFISQSGVELLRCGYIVDPWLFSNECRELSSTKSQTVIVHQGGSLASPTTPLERVEQLHSFFIASIKSKECLRKRSSALANMTWRVLLHPEYDSEMRAEIVAIAAESEKVNIENMPDKPAYLRAMVQSQIVLARSGYNTTLELMTTRTPRVIMPFAQQDAEQLTRLRMLAETGKGFIAIPGELGVRGSGMTTAEHVGILSNHIASAMETAFDGRELLSASNERDFVGGMYAARIFLSLAERSRSS</sequence>
<dbReference type="AlphaFoldDB" id="A0A154IDP5"/>
<accession>A0A154IDP5</accession>
<dbReference type="EMBL" id="LVYU01000113">
    <property type="protein sequence ID" value="KZA98565.1"/>
    <property type="molecule type" value="Genomic_DNA"/>
</dbReference>
<proteinExistence type="predicted"/>
<organism evidence="1">
    <name type="scientific">Rhizobium leguminosarum</name>
    <dbReference type="NCBI Taxonomy" id="384"/>
    <lineage>
        <taxon>Bacteria</taxon>
        <taxon>Pseudomonadati</taxon>
        <taxon>Pseudomonadota</taxon>
        <taxon>Alphaproteobacteria</taxon>
        <taxon>Hyphomicrobiales</taxon>
        <taxon>Rhizobiaceae</taxon>
        <taxon>Rhizobium/Agrobacterium group</taxon>
        <taxon>Rhizobium</taxon>
    </lineage>
</organism>
<reference evidence="1" key="1">
    <citation type="submission" date="2016-03" db="EMBL/GenBank/DDBJ databases">
        <title>Microsymbionts genomes from the relict species Vavilovia formosa.</title>
        <authorList>
            <person name="Chirak E."/>
            <person name="Kimeklis A."/>
            <person name="Kopat V."/>
            <person name="Andronov E."/>
        </authorList>
    </citation>
    <scope>NUCLEOTIDE SEQUENCE [LARGE SCALE GENOMIC DNA]</scope>
    <source>
        <strain evidence="1">Vaf12</strain>
    </source>
</reference>
<dbReference type="Gene3D" id="3.40.50.2000">
    <property type="entry name" value="Glycogen Phosphorylase B"/>
    <property type="match status" value="1"/>
</dbReference>